<dbReference type="InterPro" id="IPR032710">
    <property type="entry name" value="NTF2-like_dom_sf"/>
</dbReference>
<evidence type="ECO:0000313" key="3">
    <source>
        <dbReference type="EMBL" id="NOI79778.1"/>
    </source>
</evidence>
<protein>
    <submittedName>
        <fullName evidence="3">Nuclear transport factor 2 family protein</fullName>
    </submittedName>
</protein>
<dbReference type="Gene3D" id="3.10.450.50">
    <property type="match status" value="1"/>
</dbReference>
<dbReference type="PANTHER" id="PTHR41252:SF1">
    <property type="entry name" value="BLR2505 PROTEIN"/>
    <property type="match status" value="1"/>
</dbReference>
<dbReference type="Proteomes" id="UP000572722">
    <property type="component" value="Unassembled WGS sequence"/>
</dbReference>
<feature type="chain" id="PRO_5042238503" evidence="1">
    <location>
        <begin position="26"/>
        <end position="188"/>
    </location>
</feature>
<dbReference type="RefSeq" id="WP_171320488.1">
    <property type="nucleotide sequence ID" value="NZ_VTXO01000001.1"/>
</dbReference>
<feature type="domain" description="SnoaL-like" evidence="2">
    <location>
        <begin position="66"/>
        <end position="167"/>
    </location>
</feature>
<evidence type="ECO:0000259" key="2">
    <source>
        <dbReference type="Pfam" id="PF12680"/>
    </source>
</evidence>
<dbReference type="PANTHER" id="PTHR41252">
    <property type="entry name" value="BLR2505 PROTEIN"/>
    <property type="match status" value="1"/>
</dbReference>
<reference evidence="3 4" key="1">
    <citation type="submission" date="2019-08" db="EMBL/GenBank/DDBJ databases">
        <title>Draft genome sequencing and comparative genomics of hatchery-associated Vibrios.</title>
        <authorList>
            <person name="Kehlet-Delgado H."/>
            <person name="Mueller R.S."/>
        </authorList>
    </citation>
    <scope>NUCLEOTIDE SEQUENCE [LARGE SCALE GENOMIC DNA]</scope>
    <source>
        <strain evidence="3 4">01-65-5-1</strain>
    </source>
</reference>
<evidence type="ECO:0000313" key="4">
    <source>
        <dbReference type="Proteomes" id="UP000572722"/>
    </source>
</evidence>
<dbReference type="AlphaFoldDB" id="A0AAE5GNI6"/>
<dbReference type="EMBL" id="VTXO01000001">
    <property type="protein sequence ID" value="NOI79778.1"/>
    <property type="molecule type" value="Genomic_DNA"/>
</dbReference>
<proteinExistence type="predicted"/>
<dbReference type="SUPFAM" id="SSF54427">
    <property type="entry name" value="NTF2-like"/>
    <property type="match status" value="1"/>
</dbReference>
<feature type="signal peptide" evidence="1">
    <location>
        <begin position="1"/>
        <end position="25"/>
    </location>
</feature>
<gene>
    <name evidence="3" type="ORF">F0237_03800</name>
</gene>
<sequence>MNVKTNLKTLLLGLLAATTFNHAIAAQPTNEQAAQDGVEINNPNLWPKPENPVAKGSEQSAALKVVQGFFAAYGAGDMDTLKQFVAEDVEWHIPGRHKLAGTKRGIDEFVGFFNKLGQAGFKAEVMILAANDTYVIDAHRGWSTAEGEKIDVNWVLLYQIENGKIQRVQNFSGDLYRSDEFFNRFFSE</sequence>
<dbReference type="InterPro" id="IPR037401">
    <property type="entry name" value="SnoaL-like"/>
</dbReference>
<keyword evidence="1" id="KW-0732">Signal</keyword>
<dbReference type="Pfam" id="PF12680">
    <property type="entry name" value="SnoaL_2"/>
    <property type="match status" value="1"/>
</dbReference>
<evidence type="ECO:0000256" key="1">
    <source>
        <dbReference type="SAM" id="SignalP"/>
    </source>
</evidence>
<name>A0AAE5GNI6_9VIBR</name>
<organism evidence="3 4">
    <name type="scientific">Vibrio tubiashii</name>
    <dbReference type="NCBI Taxonomy" id="29498"/>
    <lineage>
        <taxon>Bacteria</taxon>
        <taxon>Pseudomonadati</taxon>
        <taxon>Pseudomonadota</taxon>
        <taxon>Gammaproteobacteria</taxon>
        <taxon>Vibrionales</taxon>
        <taxon>Vibrionaceae</taxon>
        <taxon>Vibrio</taxon>
        <taxon>Vibrio oreintalis group</taxon>
    </lineage>
</organism>
<comment type="caution">
    <text evidence="3">The sequence shown here is derived from an EMBL/GenBank/DDBJ whole genome shotgun (WGS) entry which is preliminary data.</text>
</comment>
<accession>A0AAE5GNI6</accession>